<protein>
    <submittedName>
        <fullName evidence="1">Uncharacterized protein</fullName>
    </submittedName>
</protein>
<reference evidence="1 2" key="1">
    <citation type="submission" date="2016-06" db="EMBL/GenBank/DDBJ databases">
        <authorList>
            <person name="Kjaerup R.B."/>
            <person name="Dalgaard T.S."/>
            <person name="Juul-Madsen H.R."/>
        </authorList>
    </citation>
    <scope>NUCLEOTIDE SEQUENCE [LARGE SCALE GENOMIC DNA]</scope>
    <source>
        <strain evidence="1 2">E2838</strain>
    </source>
</reference>
<organism evidence="1 2">
    <name type="scientific">Mycobacterium scrofulaceum</name>
    <dbReference type="NCBI Taxonomy" id="1783"/>
    <lineage>
        <taxon>Bacteria</taxon>
        <taxon>Bacillati</taxon>
        <taxon>Actinomycetota</taxon>
        <taxon>Actinomycetes</taxon>
        <taxon>Mycobacteriales</taxon>
        <taxon>Mycobacteriaceae</taxon>
        <taxon>Mycobacterium</taxon>
    </lineage>
</organism>
<evidence type="ECO:0000313" key="2">
    <source>
        <dbReference type="Proteomes" id="UP000092207"/>
    </source>
</evidence>
<accession>A0A1A2VQH6</accession>
<dbReference type="Proteomes" id="UP000092207">
    <property type="component" value="Unassembled WGS sequence"/>
</dbReference>
<proteinExistence type="predicted"/>
<evidence type="ECO:0000313" key="1">
    <source>
        <dbReference type="EMBL" id="OBI02926.1"/>
    </source>
</evidence>
<dbReference type="AlphaFoldDB" id="A0A1A2VQH6"/>
<dbReference type="EMBL" id="LZJY01000211">
    <property type="protein sequence ID" value="OBI02926.1"/>
    <property type="molecule type" value="Genomic_DNA"/>
</dbReference>
<comment type="caution">
    <text evidence="1">The sequence shown here is derived from an EMBL/GenBank/DDBJ whole genome shotgun (WGS) entry which is preliminary data.</text>
</comment>
<sequence>MPLCAIERDGRVYKVGAGRDSFKIEADPGETLRLPLGVAIAFAAAILRDHLAMPTTDSLDYGKSPVGYLVARFGPGYSVQDRALFLTMLDAVVRQAQGY</sequence>
<name>A0A1A2VQH6_MYCSC</name>
<gene>
    <name evidence="1" type="ORF">A5679_17405</name>
</gene>